<sequence>MDQLKLRPCNCLTAHSLTEWVWVECGWLWTLRLPSFQKGLSEKGCPRTPMPIEEDSWSKRFRHFLFVSACILWPRHGHLPIPPTLPQWKIQFSQSLLIFSSLCGCLVCCTIRCCCCWPSRKSVKSQDPGAWLIRRRRSRRMCWPCILCLSAVPVMPSWSSKL</sequence>
<accession>A0A0J9RXZ2</accession>
<evidence type="ECO:0000313" key="1">
    <source>
        <dbReference type="EMBL" id="KMZ00539.1"/>
    </source>
</evidence>
<proteinExistence type="predicted"/>
<reference evidence="1" key="1">
    <citation type="journal article" date="2013" name="Genome Res.">
        <title>A second-generation assembly of the Drosophila simulans genome provides new insights into patterns of lineage-specific divergence.</title>
        <authorList>
            <person name="Hu T.T."/>
            <person name="Eisen M.B."/>
            <person name="Thornton K.R."/>
            <person name="Andolfatto P."/>
        </authorList>
    </citation>
    <scope>NUCLEOTIDE SEQUENCE [LARGE SCALE GENOMIC DNA]</scope>
    <source>
        <strain evidence="1">W501</strain>
    </source>
</reference>
<name>A0A0J9RXZ2_DROSI</name>
<gene>
    <name evidence="1" type="primary">Dsim\GD28010</name>
    <name evidence="1" type="ORF">Dsimw501_GD28010</name>
</gene>
<organism evidence="1">
    <name type="scientific">Drosophila simulans</name>
    <name type="common">Fruit fly</name>
    <dbReference type="NCBI Taxonomy" id="7240"/>
    <lineage>
        <taxon>Eukaryota</taxon>
        <taxon>Metazoa</taxon>
        <taxon>Ecdysozoa</taxon>
        <taxon>Arthropoda</taxon>
        <taxon>Hexapoda</taxon>
        <taxon>Insecta</taxon>
        <taxon>Pterygota</taxon>
        <taxon>Neoptera</taxon>
        <taxon>Endopterygota</taxon>
        <taxon>Diptera</taxon>
        <taxon>Brachycera</taxon>
        <taxon>Muscomorpha</taxon>
        <taxon>Ephydroidea</taxon>
        <taxon>Drosophilidae</taxon>
        <taxon>Drosophila</taxon>
        <taxon>Sophophora</taxon>
    </lineage>
</organism>
<dbReference type="EMBL" id="CM002912">
    <property type="protein sequence ID" value="KMZ00539.1"/>
    <property type="molecule type" value="Genomic_DNA"/>
</dbReference>
<dbReference type="OrthoDB" id="7869004at2759"/>
<dbReference type="AlphaFoldDB" id="A0A0J9RXZ2"/>
<dbReference type="KEGG" id="dsi:Dsimw501_GD28010"/>
<reference evidence="1" key="3">
    <citation type="submission" date="2015-04" db="EMBL/GenBank/DDBJ databases">
        <authorList>
            <consortium name="FlyBase"/>
        </authorList>
    </citation>
    <scope>NUCLEOTIDE SEQUENCE</scope>
    <source>
        <strain evidence="1">W501</strain>
    </source>
</reference>
<reference evidence="1" key="2">
    <citation type="submission" date="2014-06" db="EMBL/GenBank/DDBJ databases">
        <authorList>
            <person name="Hu T."/>
            <person name="Eisen M.B."/>
            <person name="Thornton K.R."/>
            <person name="Andolfatto P."/>
        </authorList>
    </citation>
    <scope>NUCLEOTIDE SEQUENCE</scope>
    <source>
        <strain evidence="1">W501</strain>
    </source>
</reference>
<protein>
    <submittedName>
        <fullName evidence="1">Uncharacterized protein</fullName>
    </submittedName>
</protein>
<dbReference type="Proteomes" id="UP000035880">
    <property type="component" value="Chromosome 3L"/>
</dbReference>
<dbReference type="Bgee" id="FBgn0269300">
    <property type="expression patterns" value="Expressed in embryo and 3 other cell types or tissues"/>
</dbReference>